<proteinExistence type="predicted"/>
<keyword evidence="3" id="KW-1185">Reference proteome</keyword>
<dbReference type="Proteomes" id="UP000503349">
    <property type="component" value="Chromosome 12"/>
</dbReference>
<feature type="region of interest" description="Disordered" evidence="1">
    <location>
        <begin position="1"/>
        <end position="26"/>
    </location>
</feature>
<evidence type="ECO:0000256" key="1">
    <source>
        <dbReference type="SAM" id="MobiDB-lite"/>
    </source>
</evidence>
<evidence type="ECO:0000313" key="2">
    <source>
        <dbReference type="EMBL" id="KAF3696639.1"/>
    </source>
</evidence>
<reference evidence="3" key="2">
    <citation type="submission" date="2019-02" db="EMBL/GenBank/DDBJ databases">
        <title>Opniocepnalus argus Var Kimnra genome.</title>
        <authorList>
            <person name="Zhou C."/>
            <person name="Xiao S."/>
        </authorList>
    </citation>
    <scope>NUCLEOTIDE SEQUENCE [LARGE SCALE GENOMIC DNA]</scope>
</reference>
<organism evidence="2 3">
    <name type="scientific">Channa argus</name>
    <name type="common">Northern snakehead</name>
    <name type="synonym">Ophicephalus argus</name>
    <dbReference type="NCBI Taxonomy" id="215402"/>
    <lineage>
        <taxon>Eukaryota</taxon>
        <taxon>Metazoa</taxon>
        <taxon>Chordata</taxon>
        <taxon>Craniata</taxon>
        <taxon>Vertebrata</taxon>
        <taxon>Euteleostomi</taxon>
        <taxon>Actinopterygii</taxon>
        <taxon>Neopterygii</taxon>
        <taxon>Teleostei</taxon>
        <taxon>Neoteleostei</taxon>
        <taxon>Acanthomorphata</taxon>
        <taxon>Anabantaria</taxon>
        <taxon>Anabantiformes</taxon>
        <taxon>Channoidei</taxon>
        <taxon>Channidae</taxon>
        <taxon>Channa</taxon>
    </lineage>
</organism>
<reference evidence="2 3" key="1">
    <citation type="submission" date="2019-02" db="EMBL/GenBank/DDBJ databases">
        <title>Opniocepnalus argus genome.</title>
        <authorList>
            <person name="Zhou C."/>
            <person name="Xiao S."/>
        </authorList>
    </citation>
    <scope>NUCLEOTIDE SEQUENCE [LARGE SCALE GENOMIC DNA]</scope>
    <source>
        <strain evidence="2">OARG1902GOOAL</strain>
        <tissue evidence="2">Muscle</tissue>
    </source>
</reference>
<accession>A0A6G1Q2F0</accession>
<evidence type="ECO:0000313" key="3">
    <source>
        <dbReference type="Proteomes" id="UP000503349"/>
    </source>
</evidence>
<feature type="compositionally biased region" description="Polar residues" evidence="1">
    <location>
        <begin position="17"/>
        <end position="26"/>
    </location>
</feature>
<sequence>MLMQRFQSEGKYKEVKGSSQEQSQQPTVTKIIYIRQHGLIMQWNIMIYSVKYVH</sequence>
<dbReference type="AlphaFoldDB" id="A0A6G1Q2F0"/>
<name>A0A6G1Q2F0_CHAAH</name>
<dbReference type="EMBL" id="CM015723">
    <property type="protein sequence ID" value="KAF3696639.1"/>
    <property type="molecule type" value="Genomic_DNA"/>
</dbReference>
<gene>
    <name evidence="2" type="ORF">EXN66_Car012317</name>
</gene>
<protein>
    <submittedName>
        <fullName evidence="2">Uncharacterized protein</fullName>
    </submittedName>
</protein>